<dbReference type="Proteomes" id="UP000231791">
    <property type="component" value="Chromosome"/>
</dbReference>
<sequence>MRKIRGLLEAVWADGERLYGQQMTGFDLAIVDEAYGDRVSRLLLTLTLL</sequence>
<dbReference type="OrthoDB" id="9776021at2"/>
<name>A0A2K8PR31_STRLA</name>
<accession>A0A2K8PR31</accession>
<dbReference type="RefSeq" id="WP_158740568.1">
    <property type="nucleotide sequence ID" value="NZ_CP024985.1"/>
</dbReference>
<evidence type="ECO:0000313" key="1">
    <source>
        <dbReference type="EMBL" id="ATZ29216.1"/>
    </source>
</evidence>
<dbReference type="GeneID" id="49389157"/>
<organism evidence="1 2">
    <name type="scientific">Streptomyces lavendulae subsp. lavendulae</name>
    <dbReference type="NCBI Taxonomy" id="58340"/>
    <lineage>
        <taxon>Bacteria</taxon>
        <taxon>Bacillati</taxon>
        <taxon>Actinomycetota</taxon>
        <taxon>Actinomycetes</taxon>
        <taxon>Kitasatosporales</taxon>
        <taxon>Streptomycetaceae</taxon>
        <taxon>Streptomyces</taxon>
    </lineage>
</organism>
<dbReference type="EMBL" id="CP024985">
    <property type="protein sequence ID" value="ATZ29216.1"/>
    <property type="molecule type" value="Genomic_DNA"/>
</dbReference>
<evidence type="ECO:0000313" key="2">
    <source>
        <dbReference type="Proteomes" id="UP000231791"/>
    </source>
</evidence>
<dbReference type="KEGG" id="slx:SLAV_37255"/>
<dbReference type="AlphaFoldDB" id="A0A2K8PR31"/>
<protein>
    <submittedName>
        <fullName evidence="1">Uncharacterized protein</fullName>
    </submittedName>
</protein>
<proteinExistence type="predicted"/>
<keyword evidence="2" id="KW-1185">Reference proteome</keyword>
<reference evidence="1 2" key="1">
    <citation type="submission" date="2017-11" db="EMBL/GenBank/DDBJ databases">
        <title>Complete genome sequence of Streptomyces lavendulae subsp. lavendulae CCM 3239 (formerly 'Streptomyces aureofaciens CCM 3239'), the producer of the angucycline-type antibiotic auricin.</title>
        <authorList>
            <person name="Busche T."/>
            <person name="Novakova R."/>
            <person name="Al'Dilaimi A."/>
            <person name="Homerova D."/>
            <person name="Feckova L."/>
            <person name="Rezuchova B."/>
            <person name="Mingyar E."/>
            <person name="Csolleiova D."/>
            <person name="Bekeova C."/>
            <person name="Winkler A."/>
            <person name="Sevcikova B."/>
            <person name="Kalinowski J."/>
            <person name="Kormanec J."/>
            <person name="Ruckert C."/>
        </authorList>
    </citation>
    <scope>NUCLEOTIDE SEQUENCE [LARGE SCALE GENOMIC DNA]</scope>
    <source>
        <strain evidence="1 2">CCM 3239</strain>
    </source>
</reference>
<gene>
    <name evidence="1" type="ORF">SLAV_37255</name>
</gene>